<dbReference type="SUPFAM" id="SSF50978">
    <property type="entry name" value="WD40 repeat-like"/>
    <property type="match status" value="1"/>
</dbReference>
<proteinExistence type="predicted"/>
<dbReference type="Proteomes" id="UP000785679">
    <property type="component" value="Unassembled WGS sequence"/>
</dbReference>
<protein>
    <submittedName>
        <fullName evidence="1">Uncharacterized protein</fullName>
    </submittedName>
</protein>
<keyword evidence="2" id="KW-1185">Reference proteome</keyword>
<dbReference type="InterPro" id="IPR036322">
    <property type="entry name" value="WD40_repeat_dom_sf"/>
</dbReference>
<gene>
    <name evidence="1" type="ORF">FGO68_gene13600</name>
</gene>
<accession>A0A8J8T7R6</accession>
<evidence type="ECO:0000313" key="2">
    <source>
        <dbReference type="Proteomes" id="UP000785679"/>
    </source>
</evidence>
<name>A0A8J8T7R6_HALGN</name>
<dbReference type="AlphaFoldDB" id="A0A8J8T7R6"/>
<organism evidence="1 2">
    <name type="scientific">Halteria grandinella</name>
    <dbReference type="NCBI Taxonomy" id="5974"/>
    <lineage>
        <taxon>Eukaryota</taxon>
        <taxon>Sar</taxon>
        <taxon>Alveolata</taxon>
        <taxon>Ciliophora</taxon>
        <taxon>Intramacronucleata</taxon>
        <taxon>Spirotrichea</taxon>
        <taxon>Stichotrichia</taxon>
        <taxon>Sporadotrichida</taxon>
        <taxon>Halteriidae</taxon>
        <taxon>Halteria</taxon>
    </lineage>
</organism>
<comment type="caution">
    <text evidence="1">The sequence shown here is derived from an EMBL/GenBank/DDBJ whole genome shotgun (WGS) entry which is preliminary data.</text>
</comment>
<evidence type="ECO:0000313" key="1">
    <source>
        <dbReference type="EMBL" id="TNV85607.1"/>
    </source>
</evidence>
<reference evidence="1" key="1">
    <citation type="submission" date="2019-06" db="EMBL/GenBank/DDBJ databases">
        <authorList>
            <person name="Zheng W."/>
        </authorList>
    </citation>
    <scope>NUCLEOTIDE SEQUENCE</scope>
    <source>
        <strain evidence="1">QDHG01</strain>
    </source>
</reference>
<dbReference type="EMBL" id="RRYP01001691">
    <property type="protein sequence ID" value="TNV85607.1"/>
    <property type="molecule type" value="Genomic_DNA"/>
</dbReference>
<sequence length="317" mass="36712">MTFTELQSLKYNPNAQYFTQGNYILESYLYCTKVYKVLDNNRIIFCEHLSILTRLFTAIDSDRFVINYQIYSADINGTLRVLHNLEAFIFRDPFCICSFDNKVFYCHSVHSRIFVYDLMTNTKVLTNLRGGNCPRNIGIRCLTSVPGLKDYILFLEKGHLFKAQLDYHSQYQNSVEYVYSSKGAKILSSFKLLPDNVHVIAMDTANNFFVLDHFTCEIIHQVHIKANDFYIHPSFTILEYPVILIQESKSSQVKALSIGDDQYKEVKRWDVRVIGNLNANQMLAVDKQNQEQKLVKDCQGEVRTEQRSILDVLGGCQ</sequence>